<dbReference type="Gene3D" id="3.40.309.10">
    <property type="entry name" value="Aldehyde Dehydrogenase, Chain A, domain 2"/>
    <property type="match status" value="1"/>
</dbReference>
<dbReference type="PROSITE" id="PS00687">
    <property type="entry name" value="ALDEHYDE_DEHYDR_GLU"/>
    <property type="match status" value="1"/>
</dbReference>
<accession>A0A2V2LM79</accession>
<dbReference type="SUPFAM" id="SSF53720">
    <property type="entry name" value="ALDH-like"/>
    <property type="match status" value="1"/>
</dbReference>
<dbReference type="InterPro" id="IPR015590">
    <property type="entry name" value="Aldehyde_DH_dom"/>
</dbReference>
<dbReference type="Proteomes" id="UP000245680">
    <property type="component" value="Unassembled WGS sequence"/>
</dbReference>
<dbReference type="PANTHER" id="PTHR42804:SF1">
    <property type="entry name" value="ALDEHYDE DEHYDROGENASE-RELATED"/>
    <property type="match status" value="1"/>
</dbReference>
<sequence length="484" mass="49992">MPNDPAVPHRLLIGGAWQTAQGAPLARCDPATEESRPPVIAASPEQVARAVAAAQQSGWQASTPDRRLAALDRLVEAIGARAESFAQAISHEIGAPIDFARRGQVGAALDHLAAMRASFIAAPDDAPVAPDRPGDRVRYEPAGIAALITPWNWPLNQVVLKAGAALLAGCPMVLKPSELGTDTAMLFALCMEDAGLPDGAFNLLTGGAATGAALVADQRVEVISFTGSTRAGQAIAAAAAVGFRRTILEMGGKSPNLLFADCDLPTAIRQGLAHCFRNNGQSCNAAARMLVAREVYDDAVALAAALAADTPVGPPDLSGDHVGPQVSAAQFAHVQGLLGSGLAEGARLVAGGPGRAPGFARGFFTRPSVLADVTPQMRVFREEIFGPVLTMTPFDTEDEAVALANDTPYGLAGYIQTTDPVRADRVARSLRVGMVQVNGQSRVPGAPFGGVKASGTGREAGLWGIRAFQEIKSISGAQIPSLTS</sequence>
<proteinExistence type="inferred from homology"/>
<organism evidence="8 9">
    <name type="scientific">Meridianimarinicoccus roseus</name>
    <dbReference type="NCBI Taxonomy" id="2072018"/>
    <lineage>
        <taxon>Bacteria</taxon>
        <taxon>Pseudomonadati</taxon>
        <taxon>Pseudomonadota</taxon>
        <taxon>Alphaproteobacteria</taxon>
        <taxon>Rhodobacterales</taxon>
        <taxon>Paracoccaceae</taxon>
        <taxon>Meridianimarinicoccus</taxon>
    </lineage>
</organism>
<dbReference type="InterPro" id="IPR016161">
    <property type="entry name" value="Ald_DH/histidinol_DH"/>
</dbReference>
<dbReference type="PANTHER" id="PTHR42804">
    <property type="entry name" value="ALDEHYDE DEHYDROGENASE"/>
    <property type="match status" value="1"/>
</dbReference>
<reference evidence="8 9" key="1">
    <citation type="submission" date="2018-05" db="EMBL/GenBank/DDBJ databases">
        <title>Rhodobacteraceae gen. nov., sp. nov. isolated from sea water.</title>
        <authorList>
            <person name="Ren Y."/>
        </authorList>
    </citation>
    <scope>NUCLEOTIDE SEQUENCE [LARGE SCALE GENOMIC DNA]</scope>
    <source>
        <strain evidence="8 9">TG-679</strain>
    </source>
</reference>
<evidence type="ECO:0000256" key="2">
    <source>
        <dbReference type="ARBA" id="ARBA00023002"/>
    </source>
</evidence>
<evidence type="ECO:0000256" key="4">
    <source>
        <dbReference type="ARBA" id="ARBA00049194"/>
    </source>
</evidence>
<comment type="caution">
    <text evidence="8">The sequence shown here is derived from an EMBL/GenBank/DDBJ whole genome shotgun (WGS) entry which is preliminary data.</text>
</comment>
<evidence type="ECO:0000259" key="7">
    <source>
        <dbReference type="Pfam" id="PF00171"/>
    </source>
</evidence>
<evidence type="ECO:0000256" key="5">
    <source>
        <dbReference type="PROSITE-ProRule" id="PRU10007"/>
    </source>
</evidence>
<dbReference type="InterPro" id="IPR016160">
    <property type="entry name" value="Ald_DH_CS_CYS"/>
</dbReference>
<feature type="domain" description="Aldehyde dehydrogenase" evidence="7">
    <location>
        <begin position="17"/>
        <end position="474"/>
    </location>
</feature>
<dbReference type="Gene3D" id="3.40.605.10">
    <property type="entry name" value="Aldehyde Dehydrogenase, Chain A, domain 1"/>
    <property type="match status" value="1"/>
</dbReference>
<gene>
    <name evidence="8" type="ORF">DKT77_09720</name>
</gene>
<feature type="active site" evidence="5">
    <location>
        <position position="249"/>
    </location>
</feature>
<name>A0A2V2LM79_9RHOB</name>
<dbReference type="PROSITE" id="PS00070">
    <property type="entry name" value="ALDEHYDE_DEHYDR_CYS"/>
    <property type="match status" value="1"/>
</dbReference>
<evidence type="ECO:0000313" key="8">
    <source>
        <dbReference type="EMBL" id="PWR02843.1"/>
    </source>
</evidence>
<comment type="similarity">
    <text evidence="1 6">Belongs to the aldehyde dehydrogenase family.</text>
</comment>
<evidence type="ECO:0000256" key="6">
    <source>
        <dbReference type="RuleBase" id="RU003345"/>
    </source>
</evidence>
<dbReference type="InterPro" id="IPR029510">
    <property type="entry name" value="Ald_DH_CS_GLU"/>
</dbReference>
<dbReference type="InterPro" id="IPR016163">
    <property type="entry name" value="Ald_DH_C"/>
</dbReference>
<keyword evidence="9" id="KW-1185">Reference proteome</keyword>
<dbReference type="OrthoDB" id="9812625at2"/>
<evidence type="ECO:0000256" key="3">
    <source>
        <dbReference type="ARBA" id="ARBA00024226"/>
    </source>
</evidence>
<evidence type="ECO:0000313" key="9">
    <source>
        <dbReference type="Proteomes" id="UP000245680"/>
    </source>
</evidence>
<dbReference type="Pfam" id="PF00171">
    <property type="entry name" value="Aldedh"/>
    <property type="match status" value="1"/>
</dbReference>
<comment type="catalytic activity">
    <reaction evidence="4">
        <text>an aldehyde + NAD(+) + H2O = a carboxylate + NADH + 2 H(+)</text>
        <dbReference type="Rhea" id="RHEA:16185"/>
        <dbReference type="ChEBI" id="CHEBI:15377"/>
        <dbReference type="ChEBI" id="CHEBI:15378"/>
        <dbReference type="ChEBI" id="CHEBI:17478"/>
        <dbReference type="ChEBI" id="CHEBI:29067"/>
        <dbReference type="ChEBI" id="CHEBI:57540"/>
        <dbReference type="ChEBI" id="CHEBI:57945"/>
        <dbReference type="EC" id="1.2.1.3"/>
    </reaction>
</comment>
<protein>
    <recommendedName>
        <fullName evidence="3">aldehyde dehydrogenase (NAD(+))</fullName>
        <ecNumber evidence="3">1.2.1.3</ecNumber>
    </recommendedName>
</protein>
<dbReference type="AlphaFoldDB" id="A0A2V2LM79"/>
<dbReference type="InterPro" id="IPR016162">
    <property type="entry name" value="Ald_DH_N"/>
</dbReference>
<dbReference type="EC" id="1.2.1.3" evidence="3"/>
<evidence type="ECO:0000256" key="1">
    <source>
        <dbReference type="ARBA" id="ARBA00009986"/>
    </source>
</evidence>
<dbReference type="GO" id="GO:0004029">
    <property type="term" value="F:aldehyde dehydrogenase (NAD+) activity"/>
    <property type="evidence" value="ECO:0007669"/>
    <property type="project" value="UniProtKB-EC"/>
</dbReference>
<keyword evidence="2 6" id="KW-0560">Oxidoreductase</keyword>
<dbReference type="EMBL" id="QGKU01000032">
    <property type="protein sequence ID" value="PWR02843.1"/>
    <property type="molecule type" value="Genomic_DNA"/>
</dbReference>